<dbReference type="InterPro" id="IPR000834">
    <property type="entry name" value="Peptidase_M14"/>
</dbReference>
<dbReference type="PROSITE" id="PS51257">
    <property type="entry name" value="PROKAR_LIPOPROTEIN"/>
    <property type="match status" value="1"/>
</dbReference>
<keyword evidence="11" id="KW-1185">Reference proteome</keyword>
<evidence type="ECO:0000256" key="8">
    <source>
        <dbReference type="PROSITE-ProRule" id="PRU01379"/>
    </source>
</evidence>
<keyword evidence="7" id="KW-0482">Metalloprotease</keyword>
<evidence type="ECO:0000256" key="2">
    <source>
        <dbReference type="ARBA" id="ARBA00005988"/>
    </source>
</evidence>
<evidence type="ECO:0000313" key="10">
    <source>
        <dbReference type="EMBL" id="MFC7442810.1"/>
    </source>
</evidence>
<accession>A0ABW2RP08</accession>
<evidence type="ECO:0000313" key="11">
    <source>
        <dbReference type="Proteomes" id="UP001596500"/>
    </source>
</evidence>
<dbReference type="SMART" id="SM00631">
    <property type="entry name" value="Zn_pept"/>
    <property type="match status" value="1"/>
</dbReference>
<feature type="domain" description="Peptidase M14" evidence="9">
    <location>
        <begin position="106"/>
        <end position="410"/>
    </location>
</feature>
<dbReference type="InterPro" id="IPR057246">
    <property type="entry name" value="CARBOXYPEPT_ZN_1"/>
</dbReference>
<evidence type="ECO:0000256" key="1">
    <source>
        <dbReference type="ARBA" id="ARBA00001947"/>
    </source>
</evidence>
<dbReference type="PRINTS" id="PR00765">
    <property type="entry name" value="CRBOXYPTASEA"/>
</dbReference>
<keyword evidence="10" id="KW-0121">Carboxypeptidase</keyword>
<evidence type="ECO:0000256" key="4">
    <source>
        <dbReference type="ARBA" id="ARBA00022723"/>
    </source>
</evidence>
<dbReference type="GO" id="GO:0004180">
    <property type="term" value="F:carboxypeptidase activity"/>
    <property type="evidence" value="ECO:0007669"/>
    <property type="project" value="UniProtKB-KW"/>
</dbReference>
<dbReference type="Proteomes" id="UP001596500">
    <property type="component" value="Unassembled WGS sequence"/>
</dbReference>
<keyword evidence="4" id="KW-0479">Metal-binding</keyword>
<sequence length="424" mass="46979">MGKKWLSLSLVLVLIIACVPALGFSQNIENPSIFDLGIQFYEISGVTTKEQRTAIASTGAAIEEVGKDHVKVLATPQEAKKIKQKGFTPIVDSTMTTEDFPSGDSAYHNYNEMVSKINTAVSSYPGIVSKFSIGKSYEGRELWAVKISDNVGTDEAEPEVLYTSLHHAREHLTVEMALYTLDLFTKNYGSDSRITDLVNNREIYIVFNLNPDGGEYDISTGSYKSWRKNRQPNSGSSYVGTDLNRNYGYKWGCCGGSSGSPSSETYRGPSAFSAPETAAMRNFINSRVIGGKQQIKTLITFHTYSELILYPYGYTYTNVPSDMTTDDYNVFRTMADAMANTNGYTPQQASDLYITDGDMTDWAYGQHKIFAFTFEMYPTSSNPGFYPPDEVIGRETSRNKEAVLYLAEKADCPYSVIGKSCSAN</sequence>
<dbReference type="PROSITE" id="PS00132">
    <property type="entry name" value="CARBOXYPEPT_ZN_1"/>
    <property type="match status" value="1"/>
</dbReference>
<evidence type="ECO:0000256" key="6">
    <source>
        <dbReference type="ARBA" id="ARBA00022833"/>
    </source>
</evidence>
<dbReference type="PROSITE" id="PS52035">
    <property type="entry name" value="PEPTIDASE_M14"/>
    <property type="match status" value="1"/>
</dbReference>
<name>A0ABW2RP08_9BACL</name>
<dbReference type="CDD" id="cd03859">
    <property type="entry name" value="M14_CPT"/>
    <property type="match status" value="1"/>
</dbReference>
<evidence type="ECO:0000259" key="9">
    <source>
        <dbReference type="PROSITE" id="PS52035"/>
    </source>
</evidence>
<dbReference type="Pfam" id="PF00246">
    <property type="entry name" value="Peptidase_M14"/>
    <property type="match status" value="1"/>
</dbReference>
<dbReference type="SUPFAM" id="SSF53187">
    <property type="entry name" value="Zn-dependent exopeptidases"/>
    <property type="match status" value="1"/>
</dbReference>
<protein>
    <submittedName>
        <fullName evidence="10">M14 family metallopeptidase</fullName>
        <ecNumber evidence="10">3.4.17.-</ecNumber>
    </submittedName>
</protein>
<dbReference type="Gene3D" id="3.40.630.10">
    <property type="entry name" value="Zn peptidases"/>
    <property type="match status" value="1"/>
</dbReference>
<evidence type="ECO:0000256" key="5">
    <source>
        <dbReference type="ARBA" id="ARBA00022801"/>
    </source>
</evidence>
<comment type="caution">
    <text evidence="10">The sequence shown here is derived from an EMBL/GenBank/DDBJ whole genome shotgun (WGS) entry which is preliminary data.</text>
</comment>
<comment type="similarity">
    <text evidence="2 8">Belongs to the peptidase M14 family.</text>
</comment>
<reference evidence="11" key="1">
    <citation type="journal article" date="2019" name="Int. J. Syst. Evol. Microbiol.">
        <title>The Global Catalogue of Microorganisms (GCM) 10K type strain sequencing project: providing services to taxonomists for standard genome sequencing and annotation.</title>
        <authorList>
            <consortium name="The Broad Institute Genomics Platform"/>
            <consortium name="The Broad Institute Genome Sequencing Center for Infectious Disease"/>
            <person name="Wu L."/>
            <person name="Ma J."/>
        </authorList>
    </citation>
    <scope>NUCLEOTIDE SEQUENCE [LARGE SCALE GENOMIC DNA]</scope>
    <source>
        <strain evidence="11">CGMCC 1.12942</strain>
    </source>
</reference>
<evidence type="ECO:0000256" key="7">
    <source>
        <dbReference type="ARBA" id="ARBA00023049"/>
    </source>
</evidence>
<keyword evidence="5 10" id="KW-0378">Hydrolase</keyword>
<proteinExistence type="inferred from homology"/>
<dbReference type="PROSITE" id="PS00133">
    <property type="entry name" value="CARBOXYPEPT_ZN_2"/>
    <property type="match status" value="1"/>
</dbReference>
<dbReference type="EC" id="3.4.17.-" evidence="10"/>
<feature type="active site" description="Proton donor/acceptor" evidence="8">
    <location>
        <position position="375"/>
    </location>
</feature>
<dbReference type="PANTHER" id="PTHR11705:SF143">
    <property type="entry name" value="SLL0236 PROTEIN"/>
    <property type="match status" value="1"/>
</dbReference>
<evidence type="ECO:0000256" key="3">
    <source>
        <dbReference type="ARBA" id="ARBA00022670"/>
    </source>
</evidence>
<keyword evidence="6" id="KW-0862">Zinc</keyword>
<organism evidence="10 11">
    <name type="scientific">Laceyella putida</name>
    <dbReference type="NCBI Taxonomy" id="110101"/>
    <lineage>
        <taxon>Bacteria</taxon>
        <taxon>Bacillati</taxon>
        <taxon>Bacillota</taxon>
        <taxon>Bacilli</taxon>
        <taxon>Bacillales</taxon>
        <taxon>Thermoactinomycetaceae</taxon>
        <taxon>Laceyella</taxon>
    </lineage>
</organism>
<dbReference type="EMBL" id="JBHTBW010000062">
    <property type="protein sequence ID" value="MFC7442810.1"/>
    <property type="molecule type" value="Genomic_DNA"/>
</dbReference>
<dbReference type="InterPro" id="IPR057247">
    <property type="entry name" value="CARBOXYPEPT_ZN_2"/>
</dbReference>
<dbReference type="RefSeq" id="WP_379866937.1">
    <property type="nucleotide sequence ID" value="NZ_JBHTBW010000062.1"/>
</dbReference>
<gene>
    <name evidence="10" type="ORF">ACFQNG_17190</name>
</gene>
<dbReference type="PANTHER" id="PTHR11705">
    <property type="entry name" value="PROTEASE FAMILY M14 CARBOXYPEPTIDASE A,B"/>
    <property type="match status" value="1"/>
</dbReference>
<comment type="cofactor">
    <cofactor evidence="1">
        <name>Zn(2+)</name>
        <dbReference type="ChEBI" id="CHEBI:29105"/>
    </cofactor>
</comment>
<dbReference type="InterPro" id="IPR033810">
    <property type="entry name" value="Carboxypeptidase_T"/>
</dbReference>
<keyword evidence="3" id="KW-0645">Protease</keyword>